<gene>
    <name evidence="5" type="ORF">SACU0126_LOCUS25081</name>
</gene>
<keyword evidence="3" id="KW-0378">Hydrolase</keyword>
<name>A0A7S3WVN0_9SPIT</name>
<keyword evidence="2" id="KW-0645">Protease</keyword>
<dbReference type="GO" id="GO:0006508">
    <property type="term" value="P:proteolysis"/>
    <property type="evidence" value="ECO:0007669"/>
    <property type="project" value="UniProtKB-KW"/>
</dbReference>
<proteinExistence type="inferred from homology"/>
<dbReference type="Pfam" id="PF05903">
    <property type="entry name" value="Peptidase_C97"/>
    <property type="match status" value="1"/>
</dbReference>
<evidence type="ECO:0000256" key="2">
    <source>
        <dbReference type="ARBA" id="ARBA00022670"/>
    </source>
</evidence>
<protein>
    <recommendedName>
        <fullName evidence="4">PPPDE domain-containing protein</fullName>
    </recommendedName>
</protein>
<evidence type="ECO:0000256" key="3">
    <source>
        <dbReference type="ARBA" id="ARBA00022801"/>
    </source>
</evidence>
<dbReference type="PANTHER" id="PTHR12378">
    <property type="entry name" value="DESUMOYLATING ISOPEPTIDASE"/>
    <property type="match status" value="1"/>
</dbReference>
<dbReference type="PANTHER" id="PTHR12378:SF9">
    <property type="entry name" value="OS06G0107000 PROTEIN"/>
    <property type="match status" value="1"/>
</dbReference>
<dbReference type="GO" id="GO:0101005">
    <property type="term" value="F:deubiquitinase activity"/>
    <property type="evidence" value="ECO:0007669"/>
    <property type="project" value="TreeGrafter"/>
</dbReference>
<reference evidence="5" key="1">
    <citation type="submission" date="2021-01" db="EMBL/GenBank/DDBJ databases">
        <authorList>
            <person name="Corre E."/>
            <person name="Pelletier E."/>
            <person name="Niang G."/>
            <person name="Scheremetjew M."/>
            <person name="Finn R."/>
            <person name="Kale V."/>
            <person name="Holt S."/>
            <person name="Cochrane G."/>
            <person name="Meng A."/>
            <person name="Brown T."/>
            <person name="Cohen L."/>
        </authorList>
    </citation>
    <scope>NUCLEOTIDE SEQUENCE</scope>
    <source>
        <strain evidence="5">SPMC142</strain>
    </source>
</reference>
<sequence>MGADISTEHSPEPVILHVYDLGTSNEMQAVNVVLSAVGTGAFHCGVEVYGKEWSFNATPKGSGVFHCKPRECASHTYRESVLMGHTMLGEEDVMVICEQLKTEWKGISYNMLTRNCCNFCDLFCRRLGVGSIPFWTSSLAGAGAAVQSVYKVTVSTLYPSLLVGCITGRDEKTER</sequence>
<dbReference type="AlphaFoldDB" id="A0A7S3WVN0"/>
<dbReference type="PROSITE" id="PS51858">
    <property type="entry name" value="PPPDE"/>
    <property type="match status" value="1"/>
</dbReference>
<evidence type="ECO:0000313" key="5">
    <source>
        <dbReference type="EMBL" id="CAE0581331.1"/>
    </source>
</evidence>
<comment type="similarity">
    <text evidence="1">Belongs to the DeSI family.</text>
</comment>
<dbReference type="SMART" id="SM01179">
    <property type="entry name" value="DUF862"/>
    <property type="match status" value="1"/>
</dbReference>
<dbReference type="EMBL" id="HBIQ01078435">
    <property type="protein sequence ID" value="CAE0581331.1"/>
    <property type="molecule type" value="Transcribed_RNA"/>
</dbReference>
<accession>A0A7S3WVN0</accession>
<feature type="domain" description="PPPDE" evidence="4">
    <location>
        <begin position="12"/>
        <end position="162"/>
    </location>
</feature>
<dbReference type="Gene3D" id="3.90.1720.30">
    <property type="entry name" value="PPPDE domains"/>
    <property type="match status" value="1"/>
</dbReference>
<dbReference type="InterPro" id="IPR008580">
    <property type="entry name" value="PPPDE_dom"/>
</dbReference>
<dbReference type="GO" id="GO:0016579">
    <property type="term" value="P:protein deubiquitination"/>
    <property type="evidence" value="ECO:0007669"/>
    <property type="project" value="TreeGrafter"/>
</dbReference>
<dbReference type="InterPro" id="IPR042266">
    <property type="entry name" value="PPPDE_sf"/>
</dbReference>
<evidence type="ECO:0000259" key="4">
    <source>
        <dbReference type="PROSITE" id="PS51858"/>
    </source>
</evidence>
<organism evidence="5">
    <name type="scientific">Strombidinopsis acuminata</name>
    <dbReference type="NCBI Taxonomy" id="141414"/>
    <lineage>
        <taxon>Eukaryota</taxon>
        <taxon>Sar</taxon>
        <taxon>Alveolata</taxon>
        <taxon>Ciliophora</taxon>
        <taxon>Intramacronucleata</taxon>
        <taxon>Spirotrichea</taxon>
        <taxon>Choreotrichia</taxon>
        <taxon>Choreotrichida</taxon>
        <taxon>Strombidinopsidae</taxon>
        <taxon>Strombidinopsis</taxon>
    </lineage>
</organism>
<evidence type="ECO:0000256" key="1">
    <source>
        <dbReference type="ARBA" id="ARBA00008140"/>
    </source>
</evidence>